<comment type="caution">
    <text evidence="1">The sequence shown here is derived from an EMBL/GenBank/DDBJ whole genome shotgun (WGS) entry which is preliminary data.</text>
</comment>
<sequence length="110" mass="12545">MKWDIDRLKCKIQFLHKQNSKLGIQCRGAERTNDDSESDCSAPIETIQEGDSHPEIFDDFKSICLNIEEMSEVGIDLVHLGANHASEITSLINKYKSKNTENSPIEIKYF</sequence>
<accession>A0A811UVV7</accession>
<dbReference type="Proteomes" id="UP000606786">
    <property type="component" value="Unassembled WGS sequence"/>
</dbReference>
<name>A0A811UVV7_CERCA</name>
<protein>
    <submittedName>
        <fullName evidence="1">(Mediterranean fruit fly) hypothetical protein</fullName>
    </submittedName>
</protein>
<keyword evidence="2" id="KW-1185">Reference proteome</keyword>
<organism evidence="1 2">
    <name type="scientific">Ceratitis capitata</name>
    <name type="common">Mediterranean fruit fly</name>
    <name type="synonym">Tephritis capitata</name>
    <dbReference type="NCBI Taxonomy" id="7213"/>
    <lineage>
        <taxon>Eukaryota</taxon>
        <taxon>Metazoa</taxon>
        <taxon>Ecdysozoa</taxon>
        <taxon>Arthropoda</taxon>
        <taxon>Hexapoda</taxon>
        <taxon>Insecta</taxon>
        <taxon>Pterygota</taxon>
        <taxon>Neoptera</taxon>
        <taxon>Endopterygota</taxon>
        <taxon>Diptera</taxon>
        <taxon>Brachycera</taxon>
        <taxon>Muscomorpha</taxon>
        <taxon>Tephritoidea</taxon>
        <taxon>Tephritidae</taxon>
        <taxon>Ceratitis</taxon>
        <taxon>Ceratitis</taxon>
    </lineage>
</organism>
<reference evidence="1" key="1">
    <citation type="submission" date="2020-11" db="EMBL/GenBank/DDBJ databases">
        <authorList>
            <person name="Whitehead M."/>
        </authorList>
    </citation>
    <scope>NUCLEOTIDE SEQUENCE</scope>
    <source>
        <strain evidence="1">EGII</strain>
    </source>
</reference>
<dbReference type="AlphaFoldDB" id="A0A811UVV7"/>
<dbReference type="EMBL" id="CAJHJT010000023">
    <property type="protein sequence ID" value="CAD7001193.1"/>
    <property type="molecule type" value="Genomic_DNA"/>
</dbReference>
<gene>
    <name evidence="1" type="ORF">CCAP1982_LOCUS9691</name>
</gene>
<evidence type="ECO:0000313" key="2">
    <source>
        <dbReference type="Proteomes" id="UP000606786"/>
    </source>
</evidence>
<proteinExistence type="predicted"/>
<evidence type="ECO:0000313" key="1">
    <source>
        <dbReference type="EMBL" id="CAD7001193.1"/>
    </source>
</evidence>